<dbReference type="Proteomes" id="UP001239462">
    <property type="component" value="Unassembled WGS sequence"/>
</dbReference>
<name>A0ABT7PSX3_9BACT</name>
<organism evidence="1 2">
    <name type="scientific">Roseiconus lacunae</name>
    <dbReference type="NCBI Taxonomy" id="2605694"/>
    <lineage>
        <taxon>Bacteria</taxon>
        <taxon>Pseudomonadati</taxon>
        <taxon>Planctomycetota</taxon>
        <taxon>Planctomycetia</taxon>
        <taxon>Pirellulales</taxon>
        <taxon>Pirellulaceae</taxon>
        <taxon>Roseiconus</taxon>
    </lineage>
</organism>
<sequence length="157" mass="17141">MLTRPNDGGGTTLVLADSDDLASVPESHRDIITDSVREAFHDPAAYFSEVASRAVIPNLGKYLANFVTDGRWTLLLADTYMMDRATTAAFQWFHPAQYPCMLGTPTADCGDSRFASFYDLLSIAHWDSIGFAGGIVPCRNHISVDDYGTPSTNPTFP</sequence>
<proteinExistence type="predicted"/>
<accession>A0ABT7PSX3</accession>
<protein>
    <submittedName>
        <fullName evidence="1">Uncharacterized protein</fullName>
    </submittedName>
</protein>
<gene>
    <name evidence="1" type="ORF">QTN89_29335</name>
</gene>
<evidence type="ECO:0000313" key="2">
    <source>
        <dbReference type="Proteomes" id="UP001239462"/>
    </source>
</evidence>
<dbReference type="EMBL" id="JASZZN010000196">
    <property type="protein sequence ID" value="MDM4019593.1"/>
    <property type="molecule type" value="Genomic_DNA"/>
</dbReference>
<reference evidence="1 2" key="1">
    <citation type="submission" date="2023-06" db="EMBL/GenBank/DDBJ databases">
        <title>Roseiconus lacunae JC819 isolated from Gulf of Mannar region, Tamil Nadu.</title>
        <authorList>
            <person name="Pk S."/>
            <person name="Ch S."/>
            <person name="Ch V.R."/>
        </authorList>
    </citation>
    <scope>NUCLEOTIDE SEQUENCE [LARGE SCALE GENOMIC DNA]</scope>
    <source>
        <strain evidence="1 2">JC819</strain>
    </source>
</reference>
<dbReference type="RefSeq" id="WP_289167713.1">
    <property type="nucleotide sequence ID" value="NZ_JASZZN010000196.1"/>
</dbReference>
<feature type="non-terminal residue" evidence="1">
    <location>
        <position position="1"/>
    </location>
</feature>
<comment type="caution">
    <text evidence="1">The sequence shown here is derived from an EMBL/GenBank/DDBJ whole genome shotgun (WGS) entry which is preliminary data.</text>
</comment>
<keyword evidence="2" id="KW-1185">Reference proteome</keyword>
<feature type="non-terminal residue" evidence="1">
    <location>
        <position position="157"/>
    </location>
</feature>
<evidence type="ECO:0000313" key="1">
    <source>
        <dbReference type="EMBL" id="MDM4019593.1"/>
    </source>
</evidence>